<evidence type="ECO:0000313" key="1">
    <source>
        <dbReference type="EMBL" id="PRH84175.1"/>
    </source>
</evidence>
<dbReference type="AlphaFoldDB" id="A0A2S9Q4B5"/>
<dbReference type="RefSeq" id="WP_105865385.1">
    <property type="nucleotide sequence ID" value="NZ_PUEJ01000015.1"/>
</dbReference>
<gene>
    <name evidence="1" type="ORF">C5L14_28200</name>
</gene>
<name>A0A2S9Q4B5_9HYPH</name>
<sequence>MSPDRKLVVLLDVDNTLLDNDRFGEDLGDHIEEAFGADQRARYWTIYGKIRDEYGYADYLAALQLFRAGLDDDPGLLQMSKFLLEYPFAERVFPRALEAIAHLKTFSAPAVLSDGDIVFQPRKVQRAGLWDAVEGRVMIYLHKEQMLDSVQRHYPAAHYAMVDDKPRLLAKMKAVMGEKLTTIFVRQGHYALEADMSTIEPKPDVTIERIGDLLTLDRAAFTKAG</sequence>
<proteinExistence type="predicted"/>
<dbReference type="Proteomes" id="UP000237682">
    <property type="component" value="Unassembled WGS sequence"/>
</dbReference>
<reference evidence="1 2" key="1">
    <citation type="submission" date="2018-02" db="EMBL/GenBank/DDBJ databases">
        <title>Whole genome sequencing of endophytic bacterium.</title>
        <authorList>
            <person name="Eedara R."/>
            <person name="Podile A.R."/>
        </authorList>
    </citation>
    <scope>NUCLEOTIDE SEQUENCE [LARGE SCALE GENOMIC DNA]</scope>
    <source>
        <strain evidence="1 2">RP1T</strain>
    </source>
</reference>
<organism evidence="1 2">
    <name type="scientific">Labrys okinawensis</name>
    <dbReference type="NCBI Taxonomy" id="346911"/>
    <lineage>
        <taxon>Bacteria</taxon>
        <taxon>Pseudomonadati</taxon>
        <taxon>Pseudomonadota</taxon>
        <taxon>Alphaproteobacteria</taxon>
        <taxon>Hyphomicrobiales</taxon>
        <taxon>Xanthobacteraceae</taxon>
        <taxon>Labrys</taxon>
    </lineage>
</organism>
<dbReference type="OrthoDB" id="152220at2"/>
<dbReference type="Gene3D" id="3.40.50.1000">
    <property type="entry name" value="HAD superfamily/HAD-like"/>
    <property type="match status" value="1"/>
</dbReference>
<evidence type="ECO:0000313" key="2">
    <source>
        <dbReference type="Proteomes" id="UP000237682"/>
    </source>
</evidence>
<dbReference type="EMBL" id="PUEJ01000015">
    <property type="protein sequence ID" value="PRH84175.1"/>
    <property type="molecule type" value="Genomic_DNA"/>
</dbReference>
<protein>
    <submittedName>
        <fullName evidence="1">Haloacid dehalogenase</fullName>
    </submittedName>
</protein>
<comment type="caution">
    <text evidence="1">The sequence shown here is derived from an EMBL/GenBank/DDBJ whole genome shotgun (WGS) entry which is preliminary data.</text>
</comment>
<accession>A0A2S9Q4B5</accession>
<dbReference type="InterPro" id="IPR036412">
    <property type="entry name" value="HAD-like_sf"/>
</dbReference>
<dbReference type="Gene3D" id="1.10.286.50">
    <property type="match status" value="1"/>
</dbReference>
<dbReference type="SUPFAM" id="SSF56784">
    <property type="entry name" value="HAD-like"/>
    <property type="match status" value="1"/>
</dbReference>
<dbReference type="InterPro" id="IPR023214">
    <property type="entry name" value="HAD_sf"/>
</dbReference>
<keyword evidence="2" id="KW-1185">Reference proteome</keyword>